<dbReference type="InterPro" id="IPR002327">
    <property type="entry name" value="Cyt_c_1A/1B"/>
</dbReference>
<accession>A0ABW2B804</accession>
<proteinExistence type="predicted"/>
<dbReference type="EMBL" id="JBHSWG010000003">
    <property type="protein sequence ID" value="MFC6761721.1"/>
    <property type="molecule type" value="Genomic_DNA"/>
</dbReference>
<keyword evidence="10" id="KW-1185">Reference proteome</keyword>
<evidence type="ECO:0000259" key="8">
    <source>
        <dbReference type="PROSITE" id="PS51007"/>
    </source>
</evidence>
<dbReference type="SUPFAM" id="SSF46626">
    <property type="entry name" value="Cytochrome c"/>
    <property type="match status" value="1"/>
</dbReference>
<sequence length="151" mass="16115">MNIVKTAVLGFALAAGPAFADSHATGDAAAGEKVFAKCKACHSIVDAGGDTIVKGGRTGPNLYGIYTRVAGADEDFASKYGGSMIEAGEAGLAWNEQDFIAYVQDPRAFLQNYLDDRKARTKMSFKLRKEDDARNLWAYLVSVGPEVEASN</sequence>
<evidence type="ECO:0000256" key="4">
    <source>
        <dbReference type="ARBA" id="ARBA00022982"/>
    </source>
</evidence>
<reference evidence="10" key="1">
    <citation type="journal article" date="2019" name="Int. J. Syst. Evol. Microbiol.">
        <title>The Global Catalogue of Microorganisms (GCM) 10K type strain sequencing project: providing services to taxonomists for standard genome sequencing and annotation.</title>
        <authorList>
            <consortium name="The Broad Institute Genomics Platform"/>
            <consortium name="The Broad Institute Genome Sequencing Center for Infectious Disease"/>
            <person name="Wu L."/>
            <person name="Ma J."/>
        </authorList>
    </citation>
    <scope>NUCLEOTIDE SEQUENCE [LARGE SCALE GENOMIC DNA]</scope>
    <source>
        <strain evidence="10">CCUG 66188</strain>
    </source>
</reference>
<keyword evidence="4" id="KW-0249">Electron transport</keyword>
<protein>
    <submittedName>
        <fullName evidence="9">C-type cytochrome</fullName>
    </submittedName>
</protein>
<feature type="chain" id="PRO_5047422239" evidence="7">
    <location>
        <begin position="21"/>
        <end position="151"/>
    </location>
</feature>
<evidence type="ECO:0000256" key="2">
    <source>
        <dbReference type="ARBA" id="ARBA00022617"/>
    </source>
</evidence>
<evidence type="ECO:0000313" key="10">
    <source>
        <dbReference type="Proteomes" id="UP001596353"/>
    </source>
</evidence>
<dbReference type="Proteomes" id="UP001596353">
    <property type="component" value="Unassembled WGS sequence"/>
</dbReference>
<dbReference type="Pfam" id="PF00034">
    <property type="entry name" value="Cytochrom_C"/>
    <property type="match status" value="1"/>
</dbReference>
<keyword evidence="5 6" id="KW-0408">Iron</keyword>
<evidence type="ECO:0000256" key="6">
    <source>
        <dbReference type="PROSITE-ProRule" id="PRU00433"/>
    </source>
</evidence>
<keyword evidence="7" id="KW-0732">Signal</keyword>
<feature type="signal peptide" evidence="7">
    <location>
        <begin position="1"/>
        <end position="20"/>
    </location>
</feature>
<dbReference type="PROSITE" id="PS51007">
    <property type="entry name" value="CYTC"/>
    <property type="match status" value="1"/>
</dbReference>
<name>A0ABW2B804_9RHOB</name>
<dbReference type="InterPro" id="IPR036909">
    <property type="entry name" value="Cyt_c-like_dom_sf"/>
</dbReference>
<gene>
    <name evidence="9" type="ORF">ACFQFQ_23170</name>
</gene>
<dbReference type="InterPro" id="IPR009056">
    <property type="entry name" value="Cyt_c-like_dom"/>
</dbReference>
<evidence type="ECO:0000256" key="3">
    <source>
        <dbReference type="ARBA" id="ARBA00022723"/>
    </source>
</evidence>
<comment type="caution">
    <text evidence="9">The sequence shown here is derived from an EMBL/GenBank/DDBJ whole genome shotgun (WGS) entry which is preliminary data.</text>
</comment>
<organism evidence="9 10">
    <name type="scientific">Sulfitobacter porphyrae</name>
    <dbReference type="NCBI Taxonomy" id="1246864"/>
    <lineage>
        <taxon>Bacteria</taxon>
        <taxon>Pseudomonadati</taxon>
        <taxon>Pseudomonadota</taxon>
        <taxon>Alphaproteobacteria</taxon>
        <taxon>Rhodobacterales</taxon>
        <taxon>Roseobacteraceae</taxon>
        <taxon>Sulfitobacter</taxon>
    </lineage>
</organism>
<keyword evidence="1" id="KW-0813">Transport</keyword>
<keyword evidence="2 6" id="KW-0349">Heme</keyword>
<evidence type="ECO:0000256" key="5">
    <source>
        <dbReference type="ARBA" id="ARBA00023004"/>
    </source>
</evidence>
<evidence type="ECO:0000256" key="7">
    <source>
        <dbReference type="SAM" id="SignalP"/>
    </source>
</evidence>
<evidence type="ECO:0000256" key="1">
    <source>
        <dbReference type="ARBA" id="ARBA00022448"/>
    </source>
</evidence>
<dbReference type="Gene3D" id="1.10.760.10">
    <property type="entry name" value="Cytochrome c-like domain"/>
    <property type="match status" value="1"/>
</dbReference>
<feature type="domain" description="Cytochrome c" evidence="8">
    <location>
        <begin position="26"/>
        <end position="144"/>
    </location>
</feature>
<dbReference type="PANTHER" id="PTHR11961">
    <property type="entry name" value="CYTOCHROME C"/>
    <property type="match status" value="1"/>
</dbReference>
<evidence type="ECO:0000313" key="9">
    <source>
        <dbReference type="EMBL" id="MFC6761721.1"/>
    </source>
</evidence>
<keyword evidence="3 6" id="KW-0479">Metal-binding</keyword>